<keyword evidence="2" id="KW-1185">Reference proteome</keyword>
<gene>
    <name evidence="1" type="ORF">F5144DRAFT_593270</name>
</gene>
<keyword evidence="1" id="KW-0378">Hydrolase</keyword>
<dbReference type="Proteomes" id="UP000724584">
    <property type="component" value="Unassembled WGS sequence"/>
</dbReference>
<proteinExistence type="predicted"/>
<protein>
    <submittedName>
        <fullName evidence="1">P-loop containing nucleoside triphosphate hydrolase protein</fullName>
    </submittedName>
</protein>
<evidence type="ECO:0000313" key="2">
    <source>
        <dbReference type="Proteomes" id="UP000724584"/>
    </source>
</evidence>
<organism evidence="1 2">
    <name type="scientific">Chaetomium tenue</name>
    <dbReference type="NCBI Taxonomy" id="1854479"/>
    <lineage>
        <taxon>Eukaryota</taxon>
        <taxon>Fungi</taxon>
        <taxon>Dikarya</taxon>
        <taxon>Ascomycota</taxon>
        <taxon>Pezizomycotina</taxon>
        <taxon>Sordariomycetes</taxon>
        <taxon>Sordariomycetidae</taxon>
        <taxon>Sordariales</taxon>
        <taxon>Chaetomiaceae</taxon>
        <taxon>Chaetomium</taxon>
    </lineage>
</organism>
<sequence>MSWRQQPNREHVSVMTNQAGCRDRSMALSLLKLIGAIQGGEDFRIVRVYLTHFSEVLGSDTLKDRLNHGLSGCPGIFFAVETGNADMVKAWISHAGTGDHIYRKVPVLGFAIALCRSYRADMPMVVKTLLSSGYSVDVIPGAFYSPLQRDLPHDGPAEVELQDMEKGNTAWCVPNIRVRLARALNFSFTVRYDLDLVSRDQPPSAANKKLAQIHKASELFSMRYFLIGQTPAYRLLLDRFLAYLAMPTGRPLVLLFAGPSGHGKTEVARNLGRLLGTPLQSVDCTHLDFETDLFGPWPPYQGWEKGSAVNNYLVSNSGKRCVVFMDEFEKTKDKVRQALLLPFESGQYRDRRALSTSNAVNCKNTIWILATNAFDPTIQSFCDSHQDDLLGSAGTKEHDEKVQRLTRQLAGRIQKESITVLGAPLTGRISGFIPFLPFTPTEQAAVSDKHLADFGRQLTQPVNTSTTDPAQYRPVGNVDLRVKRGYAVNKALVDWGYVRELGARSIINAIDAERCHSSPVRSRSQSTLLSSPWR</sequence>
<name>A0ACB7PAR0_9PEZI</name>
<accession>A0ACB7PAR0</accession>
<evidence type="ECO:0000313" key="1">
    <source>
        <dbReference type="EMBL" id="KAH6632535.1"/>
    </source>
</evidence>
<reference evidence="1 2" key="1">
    <citation type="journal article" date="2021" name="Nat. Commun.">
        <title>Genetic determinants of endophytism in the Arabidopsis root mycobiome.</title>
        <authorList>
            <person name="Mesny F."/>
            <person name="Miyauchi S."/>
            <person name="Thiergart T."/>
            <person name="Pickel B."/>
            <person name="Atanasova L."/>
            <person name="Karlsson M."/>
            <person name="Huettel B."/>
            <person name="Barry K.W."/>
            <person name="Haridas S."/>
            <person name="Chen C."/>
            <person name="Bauer D."/>
            <person name="Andreopoulos W."/>
            <person name="Pangilinan J."/>
            <person name="LaButti K."/>
            <person name="Riley R."/>
            <person name="Lipzen A."/>
            <person name="Clum A."/>
            <person name="Drula E."/>
            <person name="Henrissat B."/>
            <person name="Kohler A."/>
            <person name="Grigoriev I.V."/>
            <person name="Martin F.M."/>
            <person name="Hacquard S."/>
        </authorList>
    </citation>
    <scope>NUCLEOTIDE SEQUENCE [LARGE SCALE GENOMIC DNA]</scope>
    <source>
        <strain evidence="1 2">MPI-SDFR-AT-0079</strain>
    </source>
</reference>
<dbReference type="EMBL" id="JAGIZQ010000004">
    <property type="protein sequence ID" value="KAH6632535.1"/>
    <property type="molecule type" value="Genomic_DNA"/>
</dbReference>
<comment type="caution">
    <text evidence="1">The sequence shown here is derived from an EMBL/GenBank/DDBJ whole genome shotgun (WGS) entry which is preliminary data.</text>
</comment>